<dbReference type="AlphaFoldDB" id="A0A9P2S0U4"/>
<dbReference type="EMBL" id="AIMD01000004">
    <property type="protein sequence ID" value="EJF97729.1"/>
    <property type="molecule type" value="Genomic_DNA"/>
</dbReference>
<evidence type="ECO:0008006" key="4">
    <source>
        <dbReference type="Google" id="ProtNLM"/>
    </source>
</evidence>
<protein>
    <recommendedName>
        <fullName evidence="4">OpgC protein</fullName>
    </recommendedName>
</protein>
<keyword evidence="1" id="KW-0812">Transmembrane</keyword>
<keyword evidence="3" id="KW-1185">Reference proteome</keyword>
<gene>
    <name evidence="2" type="ORF">ME9_00108</name>
</gene>
<feature type="transmembrane region" description="Helical" evidence="1">
    <location>
        <begin position="65"/>
        <end position="86"/>
    </location>
</feature>
<dbReference type="PANTHER" id="PTHR38592:SF3">
    <property type="entry name" value="BLL4819 PROTEIN"/>
    <property type="match status" value="1"/>
</dbReference>
<feature type="transmembrane region" description="Helical" evidence="1">
    <location>
        <begin position="322"/>
        <end position="342"/>
    </location>
</feature>
<feature type="transmembrane region" description="Helical" evidence="1">
    <location>
        <begin position="249"/>
        <end position="271"/>
    </location>
</feature>
<dbReference type="InterPro" id="IPR014550">
    <property type="entry name" value="UCP028704_OpgC"/>
</dbReference>
<evidence type="ECO:0000256" key="1">
    <source>
        <dbReference type="SAM" id="Phobius"/>
    </source>
</evidence>
<feature type="transmembrane region" description="Helical" evidence="1">
    <location>
        <begin position="106"/>
        <end position="126"/>
    </location>
</feature>
<keyword evidence="1" id="KW-1133">Transmembrane helix</keyword>
<comment type="caution">
    <text evidence="2">The sequence shown here is derived from an EMBL/GenBank/DDBJ whole genome shotgun (WGS) entry which is preliminary data.</text>
</comment>
<feature type="transmembrane region" description="Helical" evidence="1">
    <location>
        <begin position="291"/>
        <end position="310"/>
    </location>
</feature>
<accession>A0A9P2S0U4</accession>
<dbReference type="PIRSF" id="PIRSF028704">
    <property type="entry name" value="UPC028704"/>
    <property type="match status" value="1"/>
</dbReference>
<name>A0A9P2S0U4_BARTA</name>
<dbReference type="PANTHER" id="PTHR38592">
    <property type="entry name" value="BLL4819 PROTEIN"/>
    <property type="match status" value="1"/>
</dbReference>
<evidence type="ECO:0000313" key="3">
    <source>
        <dbReference type="Proteomes" id="UP000002648"/>
    </source>
</evidence>
<evidence type="ECO:0000313" key="2">
    <source>
        <dbReference type="EMBL" id="EJF97729.1"/>
    </source>
</evidence>
<proteinExistence type="predicted"/>
<organism evidence="2 3">
    <name type="scientific">Bartonella taylorii 8TBB</name>
    <dbReference type="NCBI Taxonomy" id="1094560"/>
    <lineage>
        <taxon>Bacteria</taxon>
        <taxon>Pseudomonadati</taxon>
        <taxon>Pseudomonadota</taxon>
        <taxon>Alphaproteobacteria</taxon>
        <taxon>Hyphomicrobiales</taxon>
        <taxon>Bartonellaceae</taxon>
        <taxon>Bartonella</taxon>
    </lineage>
</organism>
<keyword evidence="1" id="KW-0472">Membrane</keyword>
<feature type="transmembrane region" description="Helical" evidence="1">
    <location>
        <begin position="34"/>
        <end position="53"/>
    </location>
</feature>
<feature type="transmembrane region" description="Helical" evidence="1">
    <location>
        <begin position="163"/>
        <end position="181"/>
    </location>
</feature>
<dbReference type="Proteomes" id="UP000002648">
    <property type="component" value="Unassembled WGS sequence"/>
</dbReference>
<dbReference type="Pfam" id="PF10129">
    <property type="entry name" value="OpgC_C"/>
    <property type="match status" value="1"/>
</dbReference>
<feature type="transmembrane region" description="Helical" evidence="1">
    <location>
        <begin position="188"/>
        <end position="205"/>
    </location>
</feature>
<feature type="transmembrane region" description="Helical" evidence="1">
    <location>
        <begin position="217"/>
        <end position="237"/>
    </location>
</feature>
<reference evidence="2 3" key="1">
    <citation type="submission" date="2012-03" db="EMBL/GenBank/DDBJ databases">
        <title>The Genome Sequence of Bartonella taylorii 8TBB.</title>
        <authorList>
            <consortium name="The Broad Institute Genome Sequencing Platform"/>
            <consortium name="The Broad Institute Genome Sequencing Center for Infectious Disease"/>
            <person name="Feldgarden M."/>
            <person name="Kirby J."/>
            <person name="Kosoy M."/>
            <person name="Birtles R."/>
            <person name="Probert W.S."/>
            <person name="Chiaraviglio L."/>
            <person name="Young S.K."/>
            <person name="Zeng Q."/>
            <person name="Gargeya S."/>
            <person name="Fitzgerald M."/>
            <person name="Haas B."/>
            <person name="Abouelleil A."/>
            <person name="Alvarado L."/>
            <person name="Arachchi H.M."/>
            <person name="Berlin A."/>
            <person name="Chapman S.B."/>
            <person name="Gearin G."/>
            <person name="Goldberg J."/>
            <person name="Griggs A."/>
            <person name="Gujja S."/>
            <person name="Hansen M."/>
            <person name="Heiman D."/>
            <person name="Howarth C."/>
            <person name="Larimer J."/>
            <person name="Lui A."/>
            <person name="MacDonald P.J.P."/>
            <person name="McCowen C."/>
            <person name="Montmayeur A."/>
            <person name="Murphy C."/>
            <person name="Neiman D."/>
            <person name="Pearson M."/>
            <person name="Priest M."/>
            <person name="Roberts A."/>
            <person name="Saif S."/>
            <person name="Shea T."/>
            <person name="Sisk P."/>
            <person name="Stolte C."/>
            <person name="Sykes S."/>
            <person name="Wortman J."/>
            <person name="Nusbaum C."/>
            <person name="Birren B."/>
        </authorList>
    </citation>
    <scope>NUCLEOTIDE SEQUENCE [LARGE SCALE GENOMIC DNA]</scope>
    <source>
        <strain evidence="2 3">8TBB</strain>
    </source>
</reference>
<sequence length="392" mass="44903">MIITFIAYGGPLMGYQGVLNHNTHPSHRDTRIDVFRSLALLTIFINHIPGTLYESFTHRNFGFSDAAEVFVLLSGISLGLSFHVRLHQKSFTFIVRKLWQRAFQLYGAYLFTSFVTLSLFFAGFLLWRSEKLLSMNNVGLFLTQPFVAFFSTLSFGHQLGYNNILPLYIVLMLFAPFALYLSCKHKGLLLLSSFILYLVCGFYEIAPHSYPLEGKWFLNPLSWQFLFIIGLTATLSLKQGKTITFKPFWIVLSAGYLLLAFLWVRFNWWGILGWLGWSSPLINFNKTFLSLPRLLHIVALSVLVLCLPRLHKWFCVSPQNPLAILGKHSLPVFVMGTVFAMFGQVFKTVVTGTFFSDTLLIISGIALQFGVAYYYEKRRSLRWFSSRKPISL</sequence>
<feature type="transmembrane region" description="Helical" evidence="1">
    <location>
        <begin position="354"/>
        <end position="375"/>
    </location>
</feature>